<dbReference type="EMBL" id="FOTY01000003">
    <property type="protein sequence ID" value="SFL66618.1"/>
    <property type="molecule type" value="Genomic_DNA"/>
</dbReference>
<dbReference type="STRING" id="266892.SAMN04488054_103190"/>
<keyword evidence="4" id="KW-1185">Reference proteome</keyword>
<reference evidence="3 4" key="1">
    <citation type="submission" date="2016-10" db="EMBL/GenBank/DDBJ databases">
        <authorList>
            <person name="de Groot N.N."/>
        </authorList>
    </citation>
    <scope>NUCLEOTIDE SEQUENCE [LARGE SCALE GENOMIC DNA]</scope>
    <source>
        <strain evidence="3 4">CGMCC 1.6134</strain>
    </source>
</reference>
<dbReference type="RefSeq" id="WP_090925748.1">
    <property type="nucleotide sequence ID" value="NZ_FOTY01000003.1"/>
</dbReference>
<sequence length="153" mass="16960">MRKGGLLIAIYTDADACPVKQEIDSFAFENEIPSYFVFSLAHVSNRSYHSTPVVLDNEPEAVDVYIHNHASRGDIIITGDNGLAAMMLQKGAVPVSPRGMIFRGKDMDALLIGRYEGIKAKQKKTRIKGPPPLTKTDRLRFVQALKELCGEQK</sequence>
<gene>
    <name evidence="3" type="ORF">SAMN04488054_103190</name>
</gene>
<dbReference type="AlphaFoldDB" id="A0A1I4JJ51"/>
<dbReference type="HAMAP" id="MF_00489">
    <property type="entry name" value="UPF0178"/>
    <property type="match status" value="1"/>
</dbReference>
<proteinExistence type="inferred from homology"/>
<name>A0A1I4JJ51_9BACI</name>
<dbReference type="Pfam" id="PF02639">
    <property type="entry name" value="DUF188"/>
    <property type="match status" value="1"/>
</dbReference>
<dbReference type="PANTHER" id="PTHR35146:SF1">
    <property type="entry name" value="UPF0178 PROTEIN YAII"/>
    <property type="match status" value="1"/>
</dbReference>
<organism evidence="3 4">
    <name type="scientific">Salibacterium qingdaonense</name>
    <dbReference type="NCBI Taxonomy" id="266892"/>
    <lineage>
        <taxon>Bacteria</taxon>
        <taxon>Bacillati</taxon>
        <taxon>Bacillota</taxon>
        <taxon>Bacilli</taxon>
        <taxon>Bacillales</taxon>
        <taxon>Bacillaceae</taxon>
    </lineage>
</organism>
<dbReference type="OrthoDB" id="9798918at2"/>
<evidence type="ECO:0000313" key="3">
    <source>
        <dbReference type="EMBL" id="SFL66618.1"/>
    </source>
</evidence>
<protein>
    <recommendedName>
        <fullName evidence="2">UPF0178 protein SAMN04488054_103190</fullName>
    </recommendedName>
</protein>
<evidence type="ECO:0000256" key="2">
    <source>
        <dbReference type="HAMAP-Rule" id="MF_00489"/>
    </source>
</evidence>
<evidence type="ECO:0000256" key="1">
    <source>
        <dbReference type="ARBA" id="ARBA00008522"/>
    </source>
</evidence>
<dbReference type="Proteomes" id="UP000199668">
    <property type="component" value="Unassembled WGS sequence"/>
</dbReference>
<dbReference type="InterPro" id="IPR003791">
    <property type="entry name" value="UPF0178"/>
</dbReference>
<comment type="similarity">
    <text evidence="1 2">Belongs to the UPF0178 family.</text>
</comment>
<evidence type="ECO:0000313" key="4">
    <source>
        <dbReference type="Proteomes" id="UP000199668"/>
    </source>
</evidence>
<dbReference type="PANTHER" id="PTHR35146">
    <property type="entry name" value="UPF0178 PROTEIN YAII"/>
    <property type="match status" value="1"/>
</dbReference>
<accession>A0A1I4JJ51</accession>